<sequence>MRMKMIRVSCYEDDANSGGSWYWWWWWWLMLTCTYTVENKIEFGNVGFELCLTYGSAHVWWYRKAKLNLEFGIYLEIMGW</sequence>
<comment type="caution">
    <text evidence="1">The sequence shown here is derived from an EMBL/GenBank/DDBJ whole genome shotgun (WGS) entry which is preliminary data.</text>
</comment>
<evidence type="ECO:0000313" key="1">
    <source>
        <dbReference type="EMBL" id="KAF5822493.1"/>
    </source>
</evidence>
<evidence type="ECO:0000313" key="2">
    <source>
        <dbReference type="Proteomes" id="UP000215914"/>
    </source>
</evidence>
<dbReference type="Proteomes" id="UP000215914">
    <property type="component" value="Unassembled WGS sequence"/>
</dbReference>
<dbReference type="Gramene" id="mRNA:HanXRQr2_Chr01g0027181">
    <property type="protein sequence ID" value="CDS:HanXRQr2_Chr01g0027181.1"/>
    <property type="gene ID" value="HanXRQr2_Chr01g0027181"/>
</dbReference>
<accession>A0A9K3JVJ0</accession>
<dbReference type="EMBL" id="MNCJ02000316">
    <property type="protein sequence ID" value="KAF5822493.1"/>
    <property type="molecule type" value="Genomic_DNA"/>
</dbReference>
<reference evidence="1" key="1">
    <citation type="journal article" date="2017" name="Nature">
        <title>The sunflower genome provides insights into oil metabolism, flowering and Asterid evolution.</title>
        <authorList>
            <person name="Badouin H."/>
            <person name="Gouzy J."/>
            <person name="Grassa C.J."/>
            <person name="Murat F."/>
            <person name="Staton S.E."/>
            <person name="Cottret L."/>
            <person name="Lelandais-Briere C."/>
            <person name="Owens G.L."/>
            <person name="Carrere S."/>
            <person name="Mayjonade B."/>
            <person name="Legrand L."/>
            <person name="Gill N."/>
            <person name="Kane N.C."/>
            <person name="Bowers J.E."/>
            <person name="Hubner S."/>
            <person name="Bellec A."/>
            <person name="Berard A."/>
            <person name="Berges H."/>
            <person name="Blanchet N."/>
            <person name="Boniface M.C."/>
            <person name="Brunel D."/>
            <person name="Catrice O."/>
            <person name="Chaidir N."/>
            <person name="Claudel C."/>
            <person name="Donnadieu C."/>
            <person name="Faraut T."/>
            <person name="Fievet G."/>
            <person name="Helmstetter N."/>
            <person name="King M."/>
            <person name="Knapp S.J."/>
            <person name="Lai Z."/>
            <person name="Le Paslier M.C."/>
            <person name="Lippi Y."/>
            <person name="Lorenzon L."/>
            <person name="Mandel J.R."/>
            <person name="Marage G."/>
            <person name="Marchand G."/>
            <person name="Marquand E."/>
            <person name="Bret-Mestries E."/>
            <person name="Morien E."/>
            <person name="Nambeesan S."/>
            <person name="Nguyen T."/>
            <person name="Pegot-Espagnet P."/>
            <person name="Pouilly N."/>
            <person name="Raftis F."/>
            <person name="Sallet E."/>
            <person name="Schiex T."/>
            <person name="Thomas J."/>
            <person name="Vandecasteele C."/>
            <person name="Vares D."/>
            <person name="Vear F."/>
            <person name="Vautrin S."/>
            <person name="Crespi M."/>
            <person name="Mangin B."/>
            <person name="Burke J.M."/>
            <person name="Salse J."/>
            <person name="Munos S."/>
            <person name="Vincourt P."/>
            <person name="Rieseberg L.H."/>
            <person name="Langlade N.B."/>
        </authorList>
    </citation>
    <scope>NUCLEOTIDE SEQUENCE</scope>
    <source>
        <tissue evidence="1">Leaves</tissue>
    </source>
</reference>
<name>A0A9K3JVJ0_HELAN</name>
<reference evidence="1" key="2">
    <citation type="submission" date="2020-06" db="EMBL/GenBank/DDBJ databases">
        <title>Helianthus annuus Genome sequencing and assembly Release 2.</title>
        <authorList>
            <person name="Gouzy J."/>
            <person name="Langlade N."/>
            <person name="Munos S."/>
        </authorList>
    </citation>
    <scope>NUCLEOTIDE SEQUENCE</scope>
    <source>
        <tissue evidence="1">Leaves</tissue>
    </source>
</reference>
<keyword evidence="2" id="KW-1185">Reference proteome</keyword>
<organism evidence="1 2">
    <name type="scientific">Helianthus annuus</name>
    <name type="common">Common sunflower</name>
    <dbReference type="NCBI Taxonomy" id="4232"/>
    <lineage>
        <taxon>Eukaryota</taxon>
        <taxon>Viridiplantae</taxon>
        <taxon>Streptophyta</taxon>
        <taxon>Embryophyta</taxon>
        <taxon>Tracheophyta</taxon>
        <taxon>Spermatophyta</taxon>
        <taxon>Magnoliopsida</taxon>
        <taxon>eudicotyledons</taxon>
        <taxon>Gunneridae</taxon>
        <taxon>Pentapetalae</taxon>
        <taxon>asterids</taxon>
        <taxon>campanulids</taxon>
        <taxon>Asterales</taxon>
        <taxon>Asteraceae</taxon>
        <taxon>Asteroideae</taxon>
        <taxon>Heliantheae alliance</taxon>
        <taxon>Heliantheae</taxon>
        <taxon>Helianthus</taxon>
    </lineage>
</organism>
<dbReference type="AlphaFoldDB" id="A0A9K3JVJ0"/>
<proteinExistence type="predicted"/>
<gene>
    <name evidence="1" type="ORF">HanXRQr2_Chr01g0027181</name>
</gene>
<protein>
    <submittedName>
        <fullName evidence="1">Uncharacterized protein</fullName>
    </submittedName>
</protein>